<dbReference type="OrthoDB" id="55737at2759"/>
<keyword evidence="2" id="KW-1185">Reference proteome</keyword>
<organism evidence="1 2">
    <name type="scientific">Thalassiosira oceanica</name>
    <name type="common">Marine diatom</name>
    <dbReference type="NCBI Taxonomy" id="159749"/>
    <lineage>
        <taxon>Eukaryota</taxon>
        <taxon>Sar</taxon>
        <taxon>Stramenopiles</taxon>
        <taxon>Ochrophyta</taxon>
        <taxon>Bacillariophyta</taxon>
        <taxon>Coscinodiscophyceae</taxon>
        <taxon>Thalassiosirophycidae</taxon>
        <taxon>Thalassiosirales</taxon>
        <taxon>Thalassiosiraceae</taxon>
        <taxon>Thalassiosira</taxon>
    </lineage>
</organism>
<dbReference type="EMBL" id="AGNL01044534">
    <property type="protein sequence ID" value="EJK49676.1"/>
    <property type="molecule type" value="Genomic_DNA"/>
</dbReference>
<gene>
    <name evidence="1" type="ORF">THAOC_31420</name>
</gene>
<evidence type="ECO:0000313" key="2">
    <source>
        <dbReference type="Proteomes" id="UP000266841"/>
    </source>
</evidence>
<protein>
    <submittedName>
        <fullName evidence="1">Uncharacterized protein</fullName>
    </submittedName>
</protein>
<accession>K0RLD9</accession>
<dbReference type="Proteomes" id="UP000266841">
    <property type="component" value="Unassembled WGS sequence"/>
</dbReference>
<comment type="caution">
    <text evidence="1">The sequence shown here is derived from an EMBL/GenBank/DDBJ whole genome shotgun (WGS) entry which is preliminary data.</text>
</comment>
<reference evidence="1 2" key="1">
    <citation type="journal article" date="2012" name="Genome Biol.">
        <title>Genome and low-iron response of an oceanic diatom adapted to chronic iron limitation.</title>
        <authorList>
            <person name="Lommer M."/>
            <person name="Specht M."/>
            <person name="Roy A.S."/>
            <person name="Kraemer L."/>
            <person name="Andreson R."/>
            <person name="Gutowska M.A."/>
            <person name="Wolf J."/>
            <person name="Bergner S.V."/>
            <person name="Schilhabel M.B."/>
            <person name="Klostermeier U.C."/>
            <person name="Beiko R.G."/>
            <person name="Rosenstiel P."/>
            <person name="Hippler M."/>
            <person name="Laroche J."/>
        </authorList>
    </citation>
    <scope>NUCLEOTIDE SEQUENCE [LARGE SCALE GENOMIC DNA]</scope>
    <source>
        <strain evidence="1 2">CCMP1005</strain>
    </source>
</reference>
<evidence type="ECO:0000313" key="1">
    <source>
        <dbReference type="EMBL" id="EJK49676.1"/>
    </source>
</evidence>
<name>K0RLD9_THAOC</name>
<dbReference type="AlphaFoldDB" id="K0RLD9"/>
<proteinExistence type="predicted"/>
<sequence>MRDTVSLPDRVAWECRCWHNIGIAWKRAEYSSSLAARRDRSYIRYILCVKRHDSGLGGRTDVLGEVKTMQPSKTSYQKGNCQVNKPVDLHSTTRGEPPASIIDRKYALVHHAPEVVGEGTNGQVGPFEAALGEFYTGNICVLPIVAGAFGKVNEDASLLEQDGMDGIWTFTGLKAHQYDVAWGGPGGSPAPPAPLCTVSKVNHEQQQLSVSLQTGAAPGLGASGRVYPRLRFGFGSSVL</sequence>
<feature type="non-terminal residue" evidence="1">
    <location>
        <position position="239"/>
    </location>
</feature>